<keyword evidence="1" id="KW-0472">Membrane</keyword>
<name>A0ABS3Q856_9GAMM</name>
<keyword evidence="1" id="KW-0812">Transmembrane</keyword>
<keyword evidence="1" id="KW-1133">Transmembrane helix</keyword>
<comment type="caution">
    <text evidence="2">The sequence shown here is derived from an EMBL/GenBank/DDBJ whole genome shotgun (WGS) entry which is preliminary data.</text>
</comment>
<protein>
    <submittedName>
        <fullName evidence="2">Uncharacterized protein</fullName>
    </submittedName>
</protein>
<keyword evidence="3" id="KW-1185">Reference proteome</keyword>
<organism evidence="2 3">
    <name type="scientific">Thiomicrorhabdus marina</name>
    <dbReference type="NCBI Taxonomy" id="2818442"/>
    <lineage>
        <taxon>Bacteria</taxon>
        <taxon>Pseudomonadati</taxon>
        <taxon>Pseudomonadota</taxon>
        <taxon>Gammaproteobacteria</taxon>
        <taxon>Thiotrichales</taxon>
        <taxon>Piscirickettsiaceae</taxon>
        <taxon>Thiomicrorhabdus</taxon>
    </lineage>
</organism>
<dbReference type="EMBL" id="JAGETV010000026">
    <property type="protein sequence ID" value="MBO1928119.1"/>
    <property type="molecule type" value="Genomic_DNA"/>
</dbReference>
<reference evidence="2 3" key="1">
    <citation type="submission" date="2021-03" db="EMBL/GenBank/DDBJ databases">
        <title>Thiomicrorhabdus sp.nov.,novel sulfur-oxidizing bacteria isolated from coastal sediment.</title>
        <authorList>
            <person name="Liu X."/>
        </authorList>
    </citation>
    <scope>NUCLEOTIDE SEQUENCE [LARGE SCALE GENOMIC DNA]</scope>
    <source>
        <strain evidence="2 3">6S2-11</strain>
    </source>
</reference>
<evidence type="ECO:0000256" key="1">
    <source>
        <dbReference type="SAM" id="Phobius"/>
    </source>
</evidence>
<dbReference type="Proteomes" id="UP000664835">
    <property type="component" value="Unassembled WGS sequence"/>
</dbReference>
<sequence length="89" mass="10324">MKLLLASYAVILSLGIISLITGNHYFANIAGFLSAIGFMLVFFKDRPEEETEQQIKMRRYWYLVFATGIFFSLLFGSFWNTHMGNMEVR</sequence>
<feature type="transmembrane region" description="Helical" evidence="1">
    <location>
        <begin position="59"/>
        <end position="79"/>
    </location>
</feature>
<evidence type="ECO:0000313" key="3">
    <source>
        <dbReference type="Proteomes" id="UP000664835"/>
    </source>
</evidence>
<dbReference type="RefSeq" id="WP_208150732.1">
    <property type="nucleotide sequence ID" value="NZ_JAGETV010000026.1"/>
</dbReference>
<gene>
    <name evidence="2" type="ORF">J3998_11085</name>
</gene>
<feature type="transmembrane region" description="Helical" evidence="1">
    <location>
        <begin position="25"/>
        <end position="43"/>
    </location>
</feature>
<proteinExistence type="predicted"/>
<evidence type="ECO:0000313" key="2">
    <source>
        <dbReference type="EMBL" id="MBO1928119.1"/>
    </source>
</evidence>
<accession>A0ABS3Q856</accession>